<feature type="region of interest" description="Disordered" evidence="1">
    <location>
        <begin position="543"/>
        <end position="562"/>
    </location>
</feature>
<dbReference type="KEGG" id="ptn:PTRA_a1466"/>
<sequence>MTASAGAWYRVGTVNVTKNNQIVTGVATNWQNDVIAIAVGDIFTLDAKTWYEVTAVASDTSITLDRGFEGATGTGKAYAIVRNTSGTILTRIAGQVSVQFNQKQLFLDELRTWLNSNSASETLTDSHGITQSLKTPSQMVRDHDNRLAELDEIHPFPWAMRKVEFEARRAVNNEMFAASGFVYFGKQTTLSENVGEGLSSVESQHWVNQFRLGVSPVSNNIFGKSVTHFPKLNIGGVVTNLRQIGRAAHETDNNSVRLPPAEDGTRTYDSATGLSVTHATPEIAFASETATNKVVTDRVDMWGFEAYLREVKDDDPFVYANGLIQSLAGDINGVATFVDTSRPETYFSWFEGDAPIRGRGVNWQTASEANRIKIASDPANNIYFDDATGKFYQWCVRGRSFAGAGNGDWRTSRPQKADTLGFAQHLATTVQIQGSRGALEPPAWATTYVGREHTSNKNPFLGVFTNVNHGIPEDNYFLVCGSVNRLNQGAYHPSFNPSGTAKWGGGTLDEYNLAYRYDWREIGSLPSLGMVATTRQQAFTLKSTAQQGSGSIGSEPARPDGRNHDTIYASGHGGLCRDMRYSAWGLTQEDFVEADLNVKSGKYRGRENLARTKVDKLEVISDGFSGAVPNYLYQDSRLRNIGVNMASGETLDYYLVNSATKEVIHSDDIPPAAHDVSRSKSIYYPAAWGDTPTIYVIHRTPEASSIAGEFSHAEVIGTPSNILLCKDLKSGWLGSWHPILPDGVSQPRKLSRKAKDVTKVYRTTDLGVTWTGHTISSLAVFSERENTVSFPSLSADYILMLMYTTKARMTEGASNSPVYGGEKGVGVVHATAFTQGDNNYQSSSDFCYSLISKVTDRYTVAAYPENQKTLSLSINTDKRLTDAKEAITTHTPINLSIIPENPAVKALNYNVLNNQQGFVNYAYTELKAEALGAGVGDDNQIHIVDGKSTRLDDNGAKVIYGTAQIVEPLGWIKNDK</sequence>
<gene>
    <name evidence="2" type="ORF">PTRA_a1466</name>
</gene>
<dbReference type="PATRIC" id="fig|1315283.4.peg.1270"/>
<proteinExistence type="predicted"/>
<protein>
    <recommendedName>
        <fullName evidence="4">Tail fiber protein</fullName>
    </recommendedName>
</protein>
<organism evidence="2">
    <name type="scientific">Pseudoalteromonas translucida KMM 520</name>
    <dbReference type="NCBI Taxonomy" id="1315283"/>
    <lineage>
        <taxon>Bacteria</taxon>
        <taxon>Pseudomonadati</taxon>
        <taxon>Pseudomonadota</taxon>
        <taxon>Gammaproteobacteria</taxon>
        <taxon>Alteromonadales</taxon>
        <taxon>Pseudoalteromonadaceae</taxon>
        <taxon>Pseudoalteromonas</taxon>
    </lineage>
</organism>
<dbReference type="AlphaFoldDB" id="A0A0U2VGS7"/>
<evidence type="ECO:0008006" key="4">
    <source>
        <dbReference type="Google" id="ProtNLM"/>
    </source>
</evidence>
<evidence type="ECO:0000256" key="1">
    <source>
        <dbReference type="SAM" id="MobiDB-lite"/>
    </source>
</evidence>
<dbReference type="OrthoDB" id="6277575at2"/>
<dbReference type="EMBL" id="CP011034">
    <property type="protein sequence ID" value="ALS32677.1"/>
    <property type="molecule type" value="Genomic_DNA"/>
</dbReference>
<dbReference type="RefSeq" id="WP_058373115.1">
    <property type="nucleotide sequence ID" value="NZ_CP011034.1"/>
</dbReference>
<accession>A0A0U2VGS7</accession>
<evidence type="ECO:0000313" key="3">
    <source>
        <dbReference type="Proteomes" id="UP000065261"/>
    </source>
</evidence>
<name>A0A0U2VGS7_9GAMM</name>
<reference evidence="2 3" key="1">
    <citation type="submission" date="2015-03" db="EMBL/GenBank/DDBJ databases">
        <authorList>
            <person name="Murphy D."/>
        </authorList>
    </citation>
    <scope>NUCLEOTIDE SEQUENCE [LARGE SCALE GENOMIC DNA]</scope>
    <source>
        <strain evidence="2 3">KMM 520</strain>
    </source>
</reference>
<evidence type="ECO:0000313" key="2">
    <source>
        <dbReference type="EMBL" id="ALS32677.1"/>
    </source>
</evidence>
<dbReference type="Proteomes" id="UP000065261">
    <property type="component" value="Chromosome I"/>
</dbReference>